<dbReference type="InterPro" id="IPR050276">
    <property type="entry name" value="MshD_Acetyltransferase"/>
</dbReference>
<dbReference type="RefSeq" id="WP_126782005.1">
    <property type="nucleotide sequence ID" value="NZ_NGJU01000024.1"/>
</dbReference>
<evidence type="ECO:0000313" key="3">
    <source>
        <dbReference type="EMBL" id="RST92179.1"/>
    </source>
</evidence>
<comment type="function">
    <text evidence="1">Acetylates the N-terminal alanine of ribosomal protein bS18.</text>
</comment>
<dbReference type="PANTHER" id="PTHR43617">
    <property type="entry name" value="L-AMINO ACID N-ACETYLTRANSFERASE"/>
    <property type="match status" value="1"/>
</dbReference>
<reference evidence="3 4" key="1">
    <citation type="submission" date="2017-05" db="EMBL/GenBank/DDBJ databases">
        <title>Vagococcus spp. assemblies.</title>
        <authorList>
            <person name="Gulvik C.A."/>
        </authorList>
    </citation>
    <scope>NUCLEOTIDE SEQUENCE [LARGE SCALE GENOMIC DNA]</scope>
    <source>
        <strain evidence="3 4">NCFB 2777</strain>
    </source>
</reference>
<comment type="subcellular location">
    <subcellularLocation>
        <location evidence="1">Cytoplasm</location>
    </subcellularLocation>
</comment>
<dbReference type="GO" id="GO:0005737">
    <property type="term" value="C:cytoplasm"/>
    <property type="evidence" value="ECO:0007669"/>
    <property type="project" value="UniProtKB-SubCell"/>
</dbReference>
<dbReference type="Proteomes" id="UP000287239">
    <property type="component" value="Unassembled WGS sequence"/>
</dbReference>
<dbReference type="Gene3D" id="3.40.630.30">
    <property type="match status" value="1"/>
</dbReference>
<comment type="caution">
    <text evidence="3">The sequence shown here is derived from an EMBL/GenBank/DDBJ whole genome shotgun (WGS) entry which is preliminary data.</text>
</comment>
<keyword evidence="1" id="KW-0963">Cytoplasm</keyword>
<evidence type="ECO:0000259" key="2">
    <source>
        <dbReference type="PROSITE" id="PS51186"/>
    </source>
</evidence>
<dbReference type="InterPro" id="IPR016181">
    <property type="entry name" value="Acyl_CoA_acyltransferase"/>
</dbReference>
<dbReference type="NCBIfam" id="TIGR01575">
    <property type="entry name" value="rimI"/>
    <property type="match status" value="1"/>
</dbReference>
<keyword evidence="3" id="KW-0808">Transferase</keyword>
<sequence>MNQDFETPQTDLAQKFWDISELAYDYGSPWTKAQFLADLQNERSFYFLTETPKGLLGYVIFHQVLDEAEIINIAVDPSVKGQKVAMELFEKALATMASQGVKSFFLEVRRTNQAAIGLYRKAGFQEIGIRKNYYHNPREDGIMMQKIVNEVD</sequence>
<dbReference type="PANTHER" id="PTHR43617:SF35">
    <property type="entry name" value="[RIBOSOMAL PROTEIN BS18]-ALANINE N-ACETYLTRANSFERASE"/>
    <property type="match status" value="1"/>
</dbReference>
<proteinExistence type="inferred from homology"/>
<organism evidence="3 4">
    <name type="scientific">Vagococcus salmoninarum</name>
    <dbReference type="NCBI Taxonomy" id="2739"/>
    <lineage>
        <taxon>Bacteria</taxon>
        <taxon>Bacillati</taxon>
        <taxon>Bacillota</taxon>
        <taxon>Bacilli</taxon>
        <taxon>Lactobacillales</taxon>
        <taxon>Enterococcaceae</taxon>
        <taxon>Vagococcus</taxon>
    </lineage>
</organism>
<comment type="catalytic activity">
    <reaction evidence="1">
        <text>N-terminal L-alanyl-[ribosomal protein bS18] + acetyl-CoA = N-terminal N(alpha)-acetyl-L-alanyl-[ribosomal protein bS18] + CoA + H(+)</text>
        <dbReference type="Rhea" id="RHEA:43756"/>
        <dbReference type="Rhea" id="RHEA-COMP:10676"/>
        <dbReference type="Rhea" id="RHEA-COMP:10677"/>
        <dbReference type="ChEBI" id="CHEBI:15378"/>
        <dbReference type="ChEBI" id="CHEBI:57287"/>
        <dbReference type="ChEBI" id="CHEBI:57288"/>
        <dbReference type="ChEBI" id="CHEBI:64718"/>
        <dbReference type="ChEBI" id="CHEBI:83683"/>
        <dbReference type="EC" id="2.3.1.266"/>
    </reaction>
</comment>
<dbReference type="GeneID" id="98569349"/>
<dbReference type="EC" id="2.3.1.266" evidence="1"/>
<name>A0A429ZES0_9ENTE</name>
<dbReference type="SUPFAM" id="SSF55729">
    <property type="entry name" value="Acyl-CoA N-acyltransferases (Nat)"/>
    <property type="match status" value="1"/>
</dbReference>
<dbReference type="GO" id="GO:0008999">
    <property type="term" value="F:protein-N-terminal-alanine acetyltransferase activity"/>
    <property type="evidence" value="ECO:0007669"/>
    <property type="project" value="UniProtKB-EC"/>
</dbReference>
<dbReference type="CDD" id="cd04301">
    <property type="entry name" value="NAT_SF"/>
    <property type="match status" value="1"/>
</dbReference>
<comment type="similarity">
    <text evidence="1">Belongs to the acetyltransferase family. RimI subfamily.</text>
</comment>
<dbReference type="OrthoDB" id="9794566at2"/>
<gene>
    <name evidence="3" type="ORF">CBF35_13445</name>
</gene>
<evidence type="ECO:0000256" key="1">
    <source>
        <dbReference type="RuleBase" id="RU363094"/>
    </source>
</evidence>
<keyword evidence="4" id="KW-1185">Reference proteome</keyword>
<dbReference type="InterPro" id="IPR000182">
    <property type="entry name" value="GNAT_dom"/>
</dbReference>
<dbReference type="PROSITE" id="PS51186">
    <property type="entry name" value="GNAT"/>
    <property type="match status" value="1"/>
</dbReference>
<evidence type="ECO:0000313" key="4">
    <source>
        <dbReference type="Proteomes" id="UP000287239"/>
    </source>
</evidence>
<accession>A0A429ZES0</accession>
<protein>
    <recommendedName>
        <fullName evidence="1">[Ribosomal protein bS18]-alanine N-acetyltransferase</fullName>
        <ecNumber evidence="1">2.3.1.266</ecNumber>
    </recommendedName>
</protein>
<dbReference type="AlphaFoldDB" id="A0A429ZES0"/>
<dbReference type="InterPro" id="IPR006464">
    <property type="entry name" value="AcTrfase_RimI/Ard1"/>
</dbReference>
<feature type="domain" description="N-acetyltransferase" evidence="2">
    <location>
        <begin position="3"/>
        <end position="149"/>
    </location>
</feature>
<dbReference type="EMBL" id="NGJU01000024">
    <property type="protein sequence ID" value="RST92179.1"/>
    <property type="molecule type" value="Genomic_DNA"/>
</dbReference>
<dbReference type="Pfam" id="PF00583">
    <property type="entry name" value="Acetyltransf_1"/>
    <property type="match status" value="1"/>
</dbReference>